<evidence type="ECO:0000259" key="1">
    <source>
        <dbReference type="Pfam" id="PF26215"/>
    </source>
</evidence>
<organism evidence="2 3">
    <name type="scientific">Ranitomeya imitator</name>
    <name type="common">mimic poison frog</name>
    <dbReference type="NCBI Taxonomy" id="111125"/>
    <lineage>
        <taxon>Eukaryota</taxon>
        <taxon>Metazoa</taxon>
        <taxon>Chordata</taxon>
        <taxon>Craniata</taxon>
        <taxon>Vertebrata</taxon>
        <taxon>Euteleostomi</taxon>
        <taxon>Amphibia</taxon>
        <taxon>Batrachia</taxon>
        <taxon>Anura</taxon>
        <taxon>Neobatrachia</taxon>
        <taxon>Hyloidea</taxon>
        <taxon>Dendrobatidae</taxon>
        <taxon>Dendrobatinae</taxon>
        <taxon>Ranitomeya</taxon>
    </lineage>
</organism>
<evidence type="ECO:0000313" key="2">
    <source>
        <dbReference type="EMBL" id="CAJ0966697.1"/>
    </source>
</evidence>
<sequence>MSGSSPQTLCADAAVSMTTVNNNLSRSLKNVHRSIQHIRTERSGMYAILDPRFFNFQSCYIPIRCVETLPSFIKDTTDILTRLNNIQLEQDMFLVTCDVESLYTSICHDHGITASRFFLQMTDLDDELIQFIIDLVLFTTCLLLHATSAHHPQTIGAIPVGQFLRMKRICSDNTKFQKQARILTNNLQQRGYNHRSIRKGYRRALATPRSQLLCQRNKESREQPVRLITTFNSRWTEILDILKKYWPILHADEDLCRFLPAYPSVTWRRSKNLKDLLTRSHYVAPHRSPFSDRIGPRWGSFQCGDCSACQCIERVFSFENSDATRTYTITHHISCTTDMVVYYAYCPCKLIYVGMTTRQLKVRVLEHMRDIRNAVSVHDITTLKTLPKHFKSHHGSNPKWLRVRGIDRVQAGIRGGDYKKELLKREARWIVSLNTTTPRGLNESLSFKSFFRNNIWDLEYGYQLTQCPLMCNVFKNKHVYLQLTPPLHDEVEDGAVQRPLSLPQCVAA</sequence>
<dbReference type="InterPro" id="IPR058912">
    <property type="entry name" value="HTH_animal"/>
</dbReference>
<protein>
    <recommendedName>
        <fullName evidence="1">Helix-turn-helix domain-containing protein</fullName>
    </recommendedName>
</protein>
<dbReference type="EMBL" id="CAUEEQ010076426">
    <property type="protein sequence ID" value="CAJ0966697.1"/>
    <property type="molecule type" value="Genomic_DNA"/>
</dbReference>
<accession>A0ABN9MMK2</accession>
<dbReference type="PANTHER" id="PTHR21301">
    <property type="entry name" value="REVERSE TRANSCRIPTASE"/>
    <property type="match status" value="1"/>
</dbReference>
<feature type="domain" description="Helix-turn-helix" evidence="1">
    <location>
        <begin position="143"/>
        <end position="199"/>
    </location>
</feature>
<name>A0ABN9MMK2_9NEOB</name>
<dbReference type="Proteomes" id="UP001176940">
    <property type="component" value="Unassembled WGS sequence"/>
</dbReference>
<dbReference type="Pfam" id="PF26215">
    <property type="entry name" value="HTH_animal"/>
    <property type="match status" value="1"/>
</dbReference>
<comment type="caution">
    <text evidence="2">The sequence shown here is derived from an EMBL/GenBank/DDBJ whole genome shotgun (WGS) entry which is preliminary data.</text>
</comment>
<gene>
    <name evidence="2" type="ORF">RIMI_LOCUS21571723</name>
</gene>
<reference evidence="2" key="1">
    <citation type="submission" date="2023-07" db="EMBL/GenBank/DDBJ databases">
        <authorList>
            <person name="Stuckert A."/>
        </authorList>
    </citation>
    <scope>NUCLEOTIDE SEQUENCE</scope>
</reference>
<proteinExistence type="predicted"/>
<keyword evidence="3" id="KW-1185">Reference proteome</keyword>
<dbReference type="PANTHER" id="PTHR21301:SF13">
    <property type="match status" value="1"/>
</dbReference>
<evidence type="ECO:0000313" key="3">
    <source>
        <dbReference type="Proteomes" id="UP001176940"/>
    </source>
</evidence>
<dbReference type="CDD" id="cd10442">
    <property type="entry name" value="GIY-YIG_PLEs"/>
    <property type="match status" value="1"/>
</dbReference>